<keyword evidence="3" id="KW-1185">Reference proteome</keyword>
<accession>A0A9N9J920</accession>
<dbReference type="OrthoDB" id="10653825at2759"/>
<feature type="region of interest" description="Disordered" evidence="1">
    <location>
        <begin position="1"/>
        <end position="36"/>
    </location>
</feature>
<dbReference type="Proteomes" id="UP000789342">
    <property type="component" value="Unassembled WGS sequence"/>
</dbReference>
<evidence type="ECO:0000313" key="3">
    <source>
        <dbReference type="Proteomes" id="UP000789342"/>
    </source>
</evidence>
<feature type="region of interest" description="Disordered" evidence="1">
    <location>
        <begin position="194"/>
        <end position="237"/>
    </location>
</feature>
<organism evidence="2 3">
    <name type="scientific">Acaulospora morrowiae</name>
    <dbReference type="NCBI Taxonomy" id="94023"/>
    <lineage>
        <taxon>Eukaryota</taxon>
        <taxon>Fungi</taxon>
        <taxon>Fungi incertae sedis</taxon>
        <taxon>Mucoromycota</taxon>
        <taxon>Glomeromycotina</taxon>
        <taxon>Glomeromycetes</taxon>
        <taxon>Diversisporales</taxon>
        <taxon>Acaulosporaceae</taxon>
        <taxon>Acaulospora</taxon>
    </lineage>
</organism>
<protein>
    <submittedName>
        <fullName evidence="2">17802_t:CDS:1</fullName>
    </submittedName>
</protein>
<feature type="region of interest" description="Disordered" evidence="1">
    <location>
        <begin position="276"/>
        <end position="344"/>
    </location>
</feature>
<dbReference type="AlphaFoldDB" id="A0A9N9J920"/>
<sequence length="344" mass="37530">LNSIDRRALNRGINESRGVEKNPYENGDLNPVQDDDVNQQPIATVDGDHTSGNECDPISNIVGSFTAGHERNPSETSIVGSDNLFGSIGNELIVGKDHNDLARTVIDLTNKDEGEKNERQFLTVNNNVSDANDDNDSNVRPNVDSLSVAMEKNHCSTFGKLMNQKSSFAPGSCSPTDEVESQNQKEYFHDHMSDIPGVNVTSTDDFDDHVSESTIMSPISGRNESNSNSSDEREQALSKSLEKLLRVLPDSPETSKQMVDSCSTVSPKLASLEKINESNFDYNSTSNNPSGSPPTASEETPATIDDDDSAGEVDEVTTVDIANEKATTRKRRVYPETLVEKSRN</sequence>
<reference evidence="2" key="1">
    <citation type="submission" date="2021-06" db="EMBL/GenBank/DDBJ databases">
        <authorList>
            <person name="Kallberg Y."/>
            <person name="Tangrot J."/>
            <person name="Rosling A."/>
        </authorList>
    </citation>
    <scope>NUCLEOTIDE SEQUENCE</scope>
    <source>
        <strain evidence="2">CL551</strain>
    </source>
</reference>
<feature type="non-terminal residue" evidence="2">
    <location>
        <position position="1"/>
    </location>
</feature>
<dbReference type="EMBL" id="CAJVPV010046432">
    <property type="protein sequence ID" value="CAG8770854.1"/>
    <property type="molecule type" value="Genomic_DNA"/>
</dbReference>
<proteinExistence type="predicted"/>
<gene>
    <name evidence="2" type="ORF">AMORRO_LOCUS16575</name>
</gene>
<name>A0A9N9J920_9GLOM</name>
<evidence type="ECO:0000256" key="1">
    <source>
        <dbReference type="SAM" id="MobiDB-lite"/>
    </source>
</evidence>
<feature type="compositionally biased region" description="Acidic residues" evidence="1">
    <location>
        <begin position="304"/>
        <end position="317"/>
    </location>
</feature>
<comment type="caution">
    <text evidence="2">The sequence shown here is derived from an EMBL/GenBank/DDBJ whole genome shotgun (WGS) entry which is preliminary data.</text>
</comment>
<feature type="non-terminal residue" evidence="2">
    <location>
        <position position="344"/>
    </location>
</feature>
<feature type="compositionally biased region" description="Low complexity" evidence="1">
    <location>
        <begin position="220"/>
        <end position="229"/>
    </location>
</feature>
<evidence type="ECO:0000313" key="2">
    <source>
        <dbReference type="EMBL" id="CAG8770854.1"/>
    </source>
</evidence>
<feature type="compositionally biased region" description="Low complexity" evidence="1">
    <location>
        <begin position="283"/>
        <end position="297"/>
    </location>
</feature>